<keyword evidence="6 10" id="KW-0808">Transferase</keyword>
<evidence type="ECO:0000313" key="13">
    <source>
        <dbReference type="Proteomes" id="UP000465241"/>
    </source>
</evidence>
<dbReference type="PANTHER" id="PTHR32438:SF5">
    <property type="entry name" value="4-ALPHA-GLUCANOTRANSFERASE DPE1, CHLOROPLASTIC_AMYLOPLASTIC"/>
    <property type="match status" value="1"/>
</dbReference>
<dbReference type="InterPro" id="IPR017853">
    <property type="entry name" value="GH"/>
</dbReference>
<dbReference type="NCBIfam" id="TIGR00217">
    <property type="entry name" value="malQ"/>
    <property type="match status" value="1"/>
</dbReference>
<keyword evidence="13" id="KW-1185">Reference proteome</keyword>
<gene>
    <name evidence="12" type="primary">malQ_2</name>
    <name evidence="12" type="ORF">MMUR_62880</name>
</gene>
<comment type="catalytic activity">
    <reaction evidence="1 10">
        <text>Transfers a segment of a (1-&gt;4)-alpha-D-glucan to a new position in an acceptor, which may be glucose or a (1-&gt;4)-alpha-D-glucan.</text>
        <dbReference type="EC" id="2.4.1.25"/>
    </reaction>
</comment>
<evidence type="ECO:0000256" key="5">
    <source>
        <dbReference type="ARBA" id="ARBA00022676"/>
    </source>
</evidence>
<dbReference type="PANTHER" id="PTHR32438">
    <property type="entry name" value="4-ALPHA-GLUCANOTRANSFERASE DPE1, CHLOROPLASTIC/AMYLOPLASTIC"/>
    <property type="match status" value="1"/>
</dbReference>
<dbReference type="RefSeq" id="WP_246244340.1">
    <property type="nucleotide sequence ID" value="NZ_BAAAMC010000046.1"/>
</dbReference>
<evidence type="ECO:0000256" key="2">
    <source>
        <dbReference type="ARBA" id="ARBA00005684"/>
    </source>
</evidence>
<feature type="region of interest" description="Disordered" evidence="11">
    <location>
        <begin position="507"/>
        <end position="527"/>
    </location>
</feature>
<evidence type="ECO:0000256" key="9">
    <source>
        <dbReference type="ARBA" id="ARBA00031501"/>
    </source>
</evidence>
<organism evidence="12 13">
    <name type="scientific">Mycolicibacterium murale</name>
    <dbReference type="NCBI Taxonomy" id="182220"/>
    <lineage>
        <taxon>Bacteria</taxon>
        <taxon>Bacillati</taxon>
        <taxon>Actinomycetota</taxon>
        <taxon>Actinomycetes</taxon>
        <taxon>Mycobacteriales</taxon>
        <taxon>Mycobacteriaceae</taxon>
        <taxon>Mycolicibacterium</taxon>
    </lineage>
</organism>
<name>A0A7I9WWQ1_9MYCO</name>
<sequence length="664" mass="72264">MSAPRASAAPEDLRRLAAAHGVATSYNNERREPVEVDADVIITVLGLLDVEATTEADRRRELAKVAELDQAGMIAPTVAVRVDGSTHTVPGARLLVGEDGTQIEVEDSLPVDLPVGWYRLHTSQGQEVTLVAAPPKVPTAPVSWGWMLQLYALRSARSWGIGDLGDLHEFLDWTAREHGAGAILLNPLHAPGPTHPVQPSPYTPSSRRFANPLALRIEDLDAYLQADPTTRAEVDALRVSATTERIDHDLVWAAKRDALELLWRSAGRPDALADSSAGLRDWATYCALAERHGGRWSRWPSELRDVSSPAVAAARRELAPRVAFHAWVQQQCADQLTGLRRHAHDSGMAVGVLHDLAVGVDADGADAWALAEVLATGVSVGAPPDNFTPRGQDWGLPPWRPDRLAATGYAALRDMLRAVLHHADGLRIDHVAGLWRLWWIPPGDTPDRGTYVHYDAETMLAVLALEAHRADAIVVGEDLGTVEPEVTQALADNEMLGCAVSWFTRDQSQPGEPLLPPSRWPSRAAASLSTHDLPTAAGFLQGEHVRARADLGLLDDVPAEQATADRERAEWLDLLRSEGVLDGAQPDDAEIITAMHRLLARTSSRLKLISPYDVLGEVRQPNLPGTVDEYPNWRLPLPQTLEELMADPRVADVIKAFRGALPDC</sequence>
<evidence type="ECO:0000256" key="6">
    <source>
        <dbReference type="ARBA" id="ARBA00022679"/>
    </source>
</evidence>
<dbReference type="Gene3D" id="3.20.20.80">
    <property type="entry name" value="Glycosidases"/>
    <property type="match status" value="1"/>
</dbReference>
<comment type="caution">
    <text evidence="12">The sequence shown here is derived from an EMBL/GenBank/DDBJ whole genome shotgun (WGS) entry which is preliminary data.</text>
</comment>
<proteinExistence type="inferred from homology"/>
<dbReference type="EC" id="2.4.1.25" evidence="3 10"/>
<evidence type="ECO:0000313" key="12">
    <source>
        <dbReference type="EMBL" id="GFG62152.1"/>
    </source>
</evidence>
<dbReference type="InterPro" id="IPR003385">
    <property type="entry name" value="Glyco_hydro_77"/>
</dbReference>
<evidence type="ECO:0000256" key="11">
    <source>
        <dbReference type="SAM" id="MobiDB-lite"/>
    </source>
</evidence>
<keyword evidence="7 10" id="KW-0119">Carbohydrate metabolism</keyword>
<dbReference type="EMBL" id="BLKT01000003">
    <property type="protein sequence ID" value="GFG62152.1"/>
    <property type="molecule type" value="Genomic_DNA"/>
</dbReference>
<evidence type="ECO:0000256" key="8">
    <source>
        <dbReference type="ARBA" id="ARBA00031423"/>
    </source>
</evidence>
<evidence type="ECO:0000256" key="3">
    <source>
        <dbReference type="ARBA" id="ARBA00012560"/>
    </source>
</evidence>
<dbReference type="Pfam" id="PF02446">
    <property type="entry name" value="Glyco_hydro_77"/>
    <property type="match status" value="1"/>
</dbReference>
<dbReference type="GO" id="GO:0005975">
    <property type="term" value="P:carbohydrate metabolic process"/>
    <property type="evidence" value="ECO:0007669"/>
    <property type="project" value="InterPro"/>
</dbReference>
<keyword evidence="5 10" id="KW-0328">Glycosyltransferase</keyword>
<evidence type="ECO:0000256" key="1">
    <source>
        <dbReference type="ARBA" id="ARBA00000439"/>
    </source>
</evidence>
<accession>A0A7I9WWQ1</accession>
<evidence type="ECO:0000256" key="10">
    <source>
        <dbReference type="RuleBase" id="RU361207"/>
    </source>
</evidence>
<evidence type="ECO:0000256" key="4">
    <source>
        <dbReference type="ARBA" id="ARBA00020295"/>
    </source>
</evidence>
<evidence type="ECO:0000256" key="7">
    <source>
        <dbReference type="ARBA" id="ARBA00023277"/>
    </source>
</evidence>
<reference evidence="12 13" key="1">
    <citation type="journal article" date="2019" name="Emerg. Microbes Infect.">
        <title>Comprehensive subspecies identification of 175 nontuberculous mycobacteria species based on 7547 genomic profiles.</title>
        <authorList>
            <person name="Matsumoto Y."/>
            <person name="Kinjo T."/>
            <person name="Motooka D."/>
            <person name="Nabeya D."/>
            <person name="Jung N."/>
            <person name="Uechi K."/>
            <person name="Horii T."/>
            <person name="Iida T."/>
            <person name="Fujita J."/>
            <person name="Nakamura S."/>
        </authorList>
    </citation>
    <scope>NUCLEOTIDE SEQUENCE [LARGE SCALE GENOMIC DNA]</scope>
    <source>
        <strain evidence="12 13">JCM 13392</strain>
    </source>
</reference>
<protein>
    <recommendedName>
        <fullName evidence="4 10">4-alpha-glucanotransferase</fullName>
        <ecNumber evidence="3 10">2.4.1.25</ecNumber>
    </recommendedName>
    <alternativeName>
        <fullName evidence="8 10">Amylomaltase</fullName>
    </alternativeName>
    <alternativeName>
        <fullName evidence="9 10">Disproportionating enzyme</fullName>
    </alternativeName>
</protein>
<dbReference type="AlphaFoldDB" id="A0A7I9WWQ1"/>
<dbReference type="SUPFAM" id="SSF51445">
    <property type="entry name" value="(Trans)glycosidases"/>
    <property type="match status" value="1"/>
</dbReference>
<dbReference type="GO" id="GO:0004134">
    <property type="term" value="F:4-alpha-glucanotransferase activity"/>
    <property type="evidence" value="ECO:0007669"/>
    <property type="project" value="UniProtKB-EC"/>
</dbReference>
<comment type="similarity">
    <text evidence="2 10">Belongs to the disproportionating enzyme family.</text>
</comment>
<dbReference type="Proteomes" id="UP000465241">
    <property type="component" value="Unassembled WGS sequence"/>
</dbReference>